<dbReference type="SUPFAM" id="SSF47954">
    <property type="entry name" value="Cyclin-like"/>
    <property type="match status" value="1"/>
</dbReference>
<dbReference type="EMBL" id="CAUYUJ010021281">
    <property type="protein sequence ID" value="CAK0903742.1"/>
    <property type="molecule type" value="Genomic_DNA"/>
</dbReference>
<dbReference type="Gene3D" id="1.10.472.10">
    <property type="entry name" value="Cyclin-like"/>
    <property type="match status" value="1"/>
</dbReference>
<evidence type="ECO:0000313" key="3">
    <source>
        <dbReference type="Proteomes" id="UP001189429"/>
    </source>
</evidence>
<dbReference type="PANTHER" id="PTHR15615:SF108">
    <property type="entry name" value="PROTEIN CNPPD1"/>
    <property type="match status" value="1"/>
</dbReference>
<sequence>MAAPPARKSVFQCAFPPGVRIQDYIARVLRYARCHEGCAVVSLVYLDRLLKRHPWITVGPLTCHRLVLVSVVLAIKFWDDTYYSNSFYSKVGGVQLKDLNNLEKTYLQLLDYRLCVDPREYEEYRGIIMKAAQLPAPGGKSIAPGAA</sequence>
<dbReference type="InterPro" id="IPR036915">
    <property type="entry name" value="Cyclin-like_sf"/>
</dbReference>
<dbReference type="Pfam" id="PF08613">
    <property type="entry name" value="Cyclin"/>
    <property type="match status" value="1"/>
</dbReference>
<dbReference type="Proteomes" id="UP001189429">
    <property type="component" value="Unassembled WGS sequence"/>
</dbReference>
<evidence type="ECO:0000313" key="2">
    <source>
        <dbReference type="EMBL" id="CAK0903742.1"/>
    </source>
</evidence>
<accession>A0ABN9XUT6</accession>
<protein>
    <recommendedName>
        <fullName evidence="4">Cyclin</fullName>
    </recommendedName>
</protein>
<keyword evidence="1" id="KW-0195">Cyclin</keyword>
<name>A0ABN9XUT6_9DINO</name>
<proteinExistence type="predicted"/>
<organism evidence="2 3">
    <name type="scientific">Prorocentrum cordatum</name>
    <dbReference type="NCBI Taxonomy" id="2364126"/>
    <lineage>
        <taxon>Eukaryota</taxon>
        <taxon>Sar</taxon>
        <taxon>Alveolata</taxon>
        <taxon>Dinophyceae</taxon>
        <taxon>Prorocentrales</taxon>
        <taxon>Prorocentraceae</taxon>
        <taxon>Prorocentrum</taxon>
    </lineage>
</organism>
<evidence type="ECO:0000256" key="1">
    <source>
        <dbReference type="ARBA" id="ARBA00023127"/>
    </source>
</evidence>
<dbReference type="PIRSF" id="PIRSF027110">
    <property type="entry name" value="PREG"/>
    <property type="match status" value="1"/>
</dbReference>
<dbReference type="PANTHER" id="PTHR15615">
    <property type="match status" value="1"/>
</dbReference>
<dbReference type="InterPro" id="IPR013922">
    <property type="entry name" value="Cyclin_PHO80-like"/>
</dbReference>
<keyword evidence="3" id="KW-1185">Reference proteome</keyword>
<comment type="caution">
    <text evidence="2">The sequence shown here is derived from an EMBL/GenBank/DDBJ whole genome shotgun (WGS) entry which is preliminary data.</text>
</comment>
<evidence type="ECO:0008006" key="4">
    <source>
        <dbReference type="Google" id="ProtNLM"/>
    </source>
</evidence>
<reference evidence="2" key="1">
    <citation type="submission" date="2023-10" db="EMBL/GenBank/DDBJ databases">
        <authorList>
            <person name="Chen Y."/>
            <person name="Shah S."/>
            <person name="Dougan E. K."/>
            <person name="Thang M."/>
            <person name="Chan C."/>
        </authorList>
    </citation>
    <scope>NUCLEOTIDE SEQUENCE [LARGE SCALE GENOMIC DNA]</scope>
</reference>
<gene>
    <name evidence="2" type="ORF">PCOR1329_LOCUS79962</name>
</gene>
<dbReference type="InterPro" id="IPR012389">
    <property type="entry name" value="Cyclin_P/U"/>
</dbReference>